<dbReference type="AlphaFoldDB" id="A0A1T5EXU8"/>
<evidence type="ECO:0008006" key="4">
    <source>
        <dbReference type="Google" id="ProtNLM"/>
    </source>
</evidence>
<dbReference type="RefSeq" id="WP_139378770.1">
    <property type="nucleotide sequence ID" value="NZ_FUYS01000012.1"/>
</dbReference>
<dbReference type="SUPFAM" id="SSF103515">
    <property type="entry name" value="Autotransporter"/>
    <property type="match status" value="1"/>
</dbReference>
<dbReference type="OrthoDB" id="5886641at2"/>
<evidence type="ECO:0000313" key="3">
    <source>
        <dbReference type="Proteomes" id="UP000190541"/>
    </source>
</evidence>
<evidence type="ECO:0000313" key="2">
    <source>
        <dbReference type="EMBL" id="SKB88688.1"/>
    </source>
</evidence>
<accession>A0A1T5EXU8</accession>
<protein>
    <recommendedName>
        <fullName evidence="4">Outer membrane protein beta-barrel domain-containing protein</fullName>
    </recommendedName>
</protein>
<sequence>MSLKNLVLILLFFSGIWVANAQDTFTPPKHNFSFGPMAGYNLDTKGLAYGGGLMYEYRPFQKFGFTTALMYERTRKDVSGDYWGELDGTHVYGDVRIHQEYSLNVGARYYMGGFYLATALGVGYDDYYTNLSDGSISDGGHAYGLYKSLGAGYQIPLKNRDVIEAEAGFFGTRDMKIGGTVRYKIRR</sequence>
<dbReference type="EMBL" id="FUYS01000012">
    <property type="protein sequence ID" value="SKB88688.1"/>
    <property type="molecule type" value="Genomic_DNA"/>
</dbReference>
<gene>
    <name evidence="2" type="ORF">SAMN05660226_03625</name>
</gene>
<feature type="signal peptide" evidence="1">
    <location>
        <begin position="1"/>
        <end position="21"/>
    </location>
</feature>
<dbReference type="InterPro" id="IPR036709">
    <property type="entry name" value="Autotransporte_beta_dom_sf"/>
</dbReference>
<proteinExistence type="predicted"/>
<keyword evidence="1" id="KW-0732">Signal</keyword>
<evidence type="ECO:0000256" key="1">
    <source>
        <dbReference type="SAM" id="SignalP"/>
    </source>
</evidence>
<name>A0A1T5EXU8_9SPHI</name>
<keyword evidence="3" id="KW-1185">Reference proteome</keyword>
<dbReference type="Proteomes" id="UP000190541">
    <property type="component" value="Unassembled WGS sequence"/>
</dbReference>
<organism evidence="2 3">
    <name type="scientific">Parapedobacter luteus</name>
    <dbReference type="NCBI Taxonomy" id="623280"/>
    <lineage>
        <taxon>Bacteria</taxon>
        <taxon>Pseudomonadati</taxon>
        <taxon>Bacteroidota</taxon>
        <taxon>Sphingobacteriia</taxon>
        <taxon>Sphingobacteriales</taxon>
        <taxon>Sphingobacteriaceae</taxon>
        <taxon>Parapedobacter</taxon>
    </lineage>
</organism>
<feature type="chain" id="PRO_5013001780" description="Outer membrane protein beta-barrel domain-containing protein" evidence="1">
    <location>
        <begin position="22"/>
        <end position="187"/>
    </location>
</feature>
<reference evidence="2 3" key="1">
    <citation type="submission" date="2017-02" db="EMBL/GenBank/DDBJ databases">
        <authorList>
            <person name="Peterson S.W."/>
        </authorList>
    </citation>
    <scope>NUCLEOTIDE SEQUENCE [LARGE SCALE GENOMIC DNA]</scope>
    <source>
        <strain evidence="2 3">DSM 22899</strain>
    </source>
</reference>